<evidence type="ECO:0000256" key="12">
    <source>
        <dbReference type="ARBA" id="ARBA00022759"/>
    </source>
</evidence>
<dbReference type="GO" id="GO:0042781">
    <property type="term" value="F:3'-tRNA processing endoribonuclease activity"/>
    <property type="evidence" value="ECO:0007669"/>
    <property type="project" value="UniProtKB-EC"/>
</dbReference>
<dbReference type="GO" id="GO:0046872">
    <property type="term" value="F:metal ion binding"/>
    <property type="evidence" value="ECO:0007669"/>
    <property type="project" value="UniProtKB-KW"/>
</dbReference>
<dbReference type="GO" id="GO:1990180">
    <property type="term" value="P:mitochondrial tRNA 3'-end processing"/>
    <property type="evidence" value="ECO:0007669"/>
    <property type="project" value="TreeGrafter"/>
</dbReference>
<evidence type="ECO:0000256" key="24">
    <source>
        <dbReference type="SAM" id="MobiDB-lite"/>
    </source>
</evidence>
<dbReference type="FunFam" id="3.60.15.10:FF:000014">
    <property type="entry name" value="Zinc phosphodiesterase ELAC protein 2"/>
    <property type="match status" value="1"/>
</dbReference>
<evidence type="ECO:0000256" key="3">
    <source>
        <dbReference type="ARBA" id="ARBA00004123"/>
    </source>
</evidence>
<comment type="similarity">
    <text evidence="5">Belongs to the RNase Z family.</text>
</comment>
<evidence type="ECO:0000313" key="26">
    <source>
        <dbReference type="EMBL" id="CAH1645707.1"/>
    </source>
</evidence>
<dbReference type="Gene3D" id="3.60.15.10">
    <property type="entry name" value="Ribonuclease Z/Hydroxyacylglutathione hydrolase-like"/>
    <property type="match status" value="2"/>
</dbReference>
<dbReference type="SUPFAM" id="SSF56281">
    <property type="entry name" value="Metallo-hydrolase/oxidoreductase"/>
    <property type="match status" value="2"/>
</dbReference>
<keyword evidence="14" id="KW-0862">Zinc</keyword>
<evidence type="ECO:0000256" key="18">
    <source>
        <dbReference type="ARBA" id="ARBA00030689"/>
    </source>
</evidence>
<feature type="compositionally biased region" description="Basic and acidic residues" evidence="24">
    <location>
        <begin position="262"/>
        <end position="275"/>
    </location>
</feature>
<keyword evidence="8" id="KW-0597">Phosphoprotein</keyword>
<evidence type="ECO:0000256" key="15">
    <source>
        <dbReference type="ARBA" id="ARBA00022946"/>
    </source>
</evidence>
<sequence length="1516" mass="169653">MYGISVLFSSRVVSKRSIRGYSSNSTKKLLEFLADMPKATSARIAEAQRQRQQITKKSEKYGPSTVYLQVIGSGARGAPSTLYLFTDQKRYLFNCGECTQRLAHEHKVKLSRLDHIFITTKTWRNIGGLPGLSLTLQDVGVPNITLHGPEGLDELYTATKRFVIMKDMHVTMAKCSPLEDFEDNTMSVKYVLLGPNDNILQGKEKPAAKKPRLDSTSEREYDEFIHDDTDYYKSEIRNMEANSSNPQRNRHPKEKPKPKSTLHNEKENAQKKKTDKVLHELQKKTNCSVAYICTLKKRLGTLDLAKCVELGVKPGPMLGQLKSGQDVVLPDGSLVMSKDVKTPDDPGPVFIVLDIPDLSYLKETEFSAHFDNDRNPPENIPALIVHFTPPHVFHHPTYRSFMAMFGPCTRHLVLNAQNCCLGSEAVHRTQHKLHLLDPDIFPLLKDVSVPAVWNAHPPVPKTNSPIRLKGLEELKNKFQNIINLEGSAKGDGHQPSVEDCDSIPKLELLAGRTLTMYHLRPKKQLDRTAEPKLHIQSYIQETMDVDGFVGSLEQFRHLVDGMRYTRCDSKEYPKVVFLGTGSCIPSKTRNTSAIVLHIDENRSILLDCGEGTFGQLVRFYGPKKVNSFLRTLKAIYISHLHADHHIGLIGVIQARREALHEAGAASEHPAPPAPLYLLAPGQIITWLTWYDHQFEKIKSEFTLIPNQSLLYDHAHNSEMTSAVLAAMGVQHIRTCHVAHCPNAFGVAVALDDGYKVTYSGDTLPCDELVRIGENSTLLIHEATMEDELADEARIKMHSTTTQAIDIGRQMKARYTVLTHFSQRYARLPRLNAHILNDNNSVGIAFDNMQITMSDLDLLPHMYAPLQLMFAEHCVEMELKAAHRQRLRDRRASPLPASSSRLQSLSRSRRVASTGATVSAPTPPRLRYRESNASRLRQEIKGMTVWGTVRKPRSRSNSASTSGSHEVSVTKAKQDEPRHSSRQPSLERTKGKNVAEKELTPHSQNDNLSNDVHIPVKDSNVPLSTNVVNSRSKTISSVGQSNLPSAEEVLEVMDKIRNTRRIHSIVGHAKQTDCGYGKPLVTPINKKLTIRREEQRYANLHPSVEKITTAVPVAKTPTRTWKAENREGAPRNTAKKPDLMLPKTPTKSSLTGNKLRASNTNPNVFPESKPPVLRSNIASRLRTIPLSRPSASSLPRTKSPPRQYKTMSKPQEILSVQTKQHYDHRGVKTQDKRNTKKWKPEINSRVRDTPPRSPTRSTSPAKVPTPTRGSSPAPKRMLPSEFNSKTCSTPPLSPTGVSSPDGASSPTRVSSPPPKRALLSEIQRICGTPSRSPSRASSPAEVPSSTRANSPGPKRMQNEITSRPCSTPPRSPTRAPSPARVSSPTRSSSPAAKRILPSEPIKKQMSDEDDDDDCESLSKETFVTLPIKGPPGPHHRSFKPQLEDIQSSNLLVNQKDQDKKTCHKTGKIQENIPSQSKFNEDLRRRQLIEIKKKFQSKRFFVESKYDKIEGLNWITWK</sequence>
<keyword evidence="17" id="KW-0539">Nucleus</keyword>
<gene>
    <name evidence="26" type="ORF">SPLIT_LOCUS11059</name>
</gene>
<proteinExistence type="inferred from homology"/>
<keyword evidence="13" id="KW-0378">Hydrolase</keyword>
<feature type="compositionally biased region" description="Low complexity" evidence="24">
    <location>
        <begin position="1328"/>
        <end position="1344"/>
    </location>
</feature>
<feature type="compositionally biased region" description="Polar residues" evidence="24">
    <location>
        <begin position="1000"/>
        <end position="1009"/>
    </location>
</feature>
<evidence type="ECO:0000256" key="17">
    <source>
        <dbReference type="ARBA" id="ARBA00023242"/>
    </source>
</evidence>
<evidence type="ECO:0000256" key="23">
    <source>
        <dbReference type="ARBA" id="ARBA00047136"/>
    </source>
</evidence>
<evidence type="ECO:0000256" key="1">
    <source>
        <dbReference type="ARBA" id="ARBA00000402"/>
    </source>
</evidence>
<feature type="compositionally biased region" description="Basic and acidic residues" evidence="24">
    <location>
        <begin position="971"/>
        <end position="999"/>
    </location>
</feature>
<dbReference type="InterPro" id="IPR036866">
    <property type="entry name" value="RibonucZ/Hydroxyglut_hydro"/>
</dbReference>
<feature type="compositionally biased region" description="Low complexity" evidence="24">
    <location>
        <begin position="1184"/>
        <end position="1195"/>
    </location>
</feature>
<comment type="cofactor">
    <cofactor evidence="2">
        <name>Zn(2+)</name>
        <dbReference type="ChEBI" id="CHEBI:29105"/>
    </cofactor>
</comment>
<evidence type="ECO:0000259" key="25">
    <source>
        <dbReference type="Pfam" id="PF13691"/>
    </source>
</evidence>
<feature type="compositionally biased region" description="Basic residues" evidence="24">
    <location>
        <begin position="248"/>
        <end position="260"/>
    </location>
</feature>
<evidence type="ECO:0000256" key="10">
    <source>
        <dbReference type="ARBA" id="ARBA00022722"/>
    </source>
</evidence>
<feature type="compositionally biased region" description="Basic and acidic residues" evidence="24">
    <location>
        <begin position="926"/>
        <end position="939"/>
    </location>
</feature>
<dbReference type="Pfam" id="PF13691">
    <property type="entry name" value="Lactamase_B_4"/>
    <property type="match status" value="1"/>
</dbReference>
<dbReference type="CDD" id="cd07718">
    <property type="entry name" value="RNaseZ_ELAC1_ELAC2-C-term-like_MBL-fold"/>
    <property type="match status" value="1"/>
</dbReference>
<evidence type="ECO:0000256" key="5">
    <source>
        <dbReference type="ARBA" id="ARBA00007823"/>
    </source>
</evidence>
<evidence type="ECO:0000256" key="22">
    <source>
        <dbReference type="ARBA" id="ARBA00046098"/>
    </source>
</evidence>
<comment type="subcellular location">
    <subcellularLocation>
        <location evidence="4">Mitochondrion matrix</location>
    </subcellularLocation>
    <subcellularLocation>
        <location evidence="3">Nucleus</location>
    </subcellularLocation>
</comment>
<dbReference type="Pfam" id="PF23023">
    <property type="entry name" value="Anti-Pycsar_Apyc1"/>
    <property type="match status" value="1"/>
</dbReference>
<evidence type="ECO:0000256" key="7">
    <source>
        <dbReference type="ARBA" id="ARBA00013357"/>
    </source>
</evidence>
<feature type="compositionally biased region" description="Low complexity" evidence="24">
    <location>
        <begin position="892"/>
        <end position="905"/>
    </location>
</feature>
<evidence type="ECO:0000256" key="2">
    <source>
        <dbReference type="ARBA" id="ARBA00001947"/>
    </source>
</evidence>
<name>A0A9P0IIK7_SPOLI</name>
<evidence type="ECO:0000256" key="6">
    <source>
        <dbReference type="ARBA" id="ARBA00012477"/>
    </source>
</evidence>
<evidence type="ECO:0000256" key="19">
    <source>
        <dbReference type="ARBA" id="ARBA00030729"/>
    </source>
</evidence>
<accession>A0A9P0IIK7</accession>
<feature type="compositionally biased region" description="Basic and acidic residues" evidence="24">
    <location>
        <begin position="202"/>
        <end position="220"/>
    </location>
</feature>
<keyword evidence="16" id="KW-0496">Mitochondrion</keyword>
<evidence type="ECO:0000313" key="27">
    <source>
        <dbReference type="Proteomes" id="UP001153321"/>
    </source>
</evidence>
<evidence type="ECO:0000256" key="20">
    <source>
        <dbReference type="ARBA" id="ARBA00032104"/>
    </source>
</evidence>
<feature type="region of interest" description="Disordered" evidence="24">
    <location>
        <begin position="1122"/>
        <end position="1414"/>
    </location>
</feature>
<protein>
    <recommendedName>
        <fullName evidence="7">Zinc phosphodiesterase ELAC protein 2</fullName>
        <ecNumber evidence="6">3.1.26.11</ecNumber>
    </recommendedName>
    <alternativeName>
        <fullName evidence="21">ElaC homolog protein 2</fullName>
    </alternativeName>
    <alternativeName>
        <fullName evidence="19">Ribonuclease Z 2</fullName>
    </alternativeName>
    <alternativeName>
        <fullName evidence="20">tRNA 3 endonuclease 2</fullName>
    </alternativeName>
    <alternativeName>
        <fullName evidence="18">tRNase Z 2</fullName>
    </alternativeName>
</protein>
<feature type="compositionally biased region" description="Polar residues" evidence="24">
    <location>
        <begin position="1204"/>
        <end position="1218"/>
    </location>
</feature>
<evidence type="ECO:0000256" key="11">
    <source>
        <dbReference type="ARBA" id="ARBA00022723"/>
    </source>
</evidence>
<evidence type="ECO:0000256" key="16">
    <source>
        <dbReference type="ARBA" id="ARBA00023128"/>
    </source>
</evidence>
<evidence type="ECO:0000256" key="14">
    <source>
        <dbReference type="ARBA" id="ARBA00022833"/>
    </source>
</evidence>
<evidence type="ECO:0000256" key="9">
    <source>
        <dbReference type="ARBA" id="ARBA00022694"/>
    </source>
</evidence>
<dbReference type="InterPro" id="IPR027794">
    <property type="entry name" value="tRNase_Z_dom"/>
</dbReference>
<keyword evidence="10" id="KW-0540">Nuclease</keyword>
<keyword evidence="9" id="KW-0819">tRNA processing</keyword>
<evidence type="ECO:0000256" key="4">
    <source>
        <dbReference type="ARBA" id="ARBA00004305"/>
    </source>
</evidence>
<keyword evidence="11" id="KW-0479">Metal-binding</keyword>
<evidence type="ECO:0000256" key="8">
    <source>
        <dbReference type="ARBA" id="ARBA00022553"/>
    </source>
</evidence>
<feature type="compositionally biased region" description="Low complexity" evidence="24">
    <location>
        <begin position="1371"/>
        <end position="1391"/>
    </location>
</feature>
<dbReference type="InterPro" id="IPR047151">
    <property type="entry name" value="RNZ2-like"/>
</dbReference>
<feature type="compositionally biased region" description="Polar residues" evidence="24">
    <location>
        <begin position="1144"/>
        <end position="1162"/>
    </location>
</feature>
<dbReference type="PANTHER" id="PTHR12553:SF49">
    <property type="entry name" value="ZINC PHOSPHODIESTERASE ELAC PROTEIN 2"/>
    <property type="match status" value="1"/>
</dbReference>
<evidence type="ECO:0000256" key="13">
    <source>
        <dbReference type="ARBA" id="ARBA00022801"/>
    </source>
</evidence>
<comment type="subunit">
    <text evidence="23">Homodimer. Interacts with PTCD1.</text>
</comment>
<feature type="region of interest" description="Disordered" evidence="24">
    <location>
        <begin position="886"/>
        <end position="1022"/>
    </location>
</feature>
<dbReference type="EMBL" id="LR824537">
    <property type="protein sequence ID" value="CAH1645707.1"/>
    <property type="molecule type" value="Genomic_DNA"/>
</dbReference>
<organism evidence="26 27">
    <name type="scientific">Spodoptera littoralis</name>
    <name type="common">Egyptian cotton leafworm</name>
    <dbReference type="NCBI Taxonomy" id="7109"/>
    <lineage>
        <taxon>Eukaryota</taxon>
        <taxon>Metazoa</taxon>
        <taxon>Ecdysozoa</taxon>
        <taxon>Arthropoda</taxon>
        <taxon>Hexapoda</taxon>
        <taxon>Insecta</taxon>
        <taxon>Pterygota</taxon>
        <taxon>Neoptera</taxon>
        <taxon>Endopterygota</taxon>
        <taxon>Lepidoptera</taxon>
        <taxon>Glossata</taxon>
        <taxon>Ditrysia</taxon>
        <taxon>Noctuoidea</taxon>
        <taxon>Noctuidae</taxon>
        <taxon>Amphipyrinae</taxon>
        <taxon>Spodoptera</taxon>
    </lineage>
</organism>
<keyword evidence="15" id="KW-0809">Transit peptide</keyword>
<comment type="catalytic activity">
    <reaction evidence="1">
        <text>Endonucleolytic cleavage of RNA, removing extra 3' nucleotides from tRNA precursor, generating 3' termini of tRNAs. A 3'-hydroxy group is left at the tRNA terminus and a 5'-phosphoryl group is left at the trailer molecule.</text>
        <dbReference type="EC" id="3.1.26.11"/>
    </reaction>
</comment>
<dbReference type="GO" id="GO:0042645">
    <property type="term" value="C:mitochondrial nucleoid"/>
    <property type="evidence" value="ECO:0007669"/>
    <property type="project" value="UniProtKB-ARBA"/>
</dbReference>
<dbReference type="EC" id="3.1.26.11" evidence="6"/>
<dbReference type="PANTHER" id="PTHR12553">
    <property type="entry name" value="ZINC PHOSPHODIESTERASE ELAC PROTEIN 2"/>
    <property type="match status" value="1"/>
</dbReference>
<feature type="compositionally biased region" description="Polar residues" evidence="24">
    <location>
        <begin position="1280"/>
        <end position="1309"/>
    </location>
</feature>
<feature type="compositionally biased region" description="Basic and acidic residues" evidence="24">
    <location>
        <begin position="1219"/>
        <end position="1249"/>
    </location>
</feature>
<keyword evidence="27" id="KW-1185">Reference proteome</keyword>
<keyword evidence="12" id="KW-0255">Endonuclease</keyword>
<dbReference type="Proteomes" id="UP001153321">
    <property type="component" value="Chromosome 6"/>
</dbReference>
<reference evidence="26" key="1">
    <citation type="submission" date="2022-02" db="EMBL/GenBank/DDBJ databases">
        <authorList>
            <person name="King R."/>
        </authorList>
    </citation>
    <scope>NUCLEOTIDE SEQUENCE</scope>
</reference>
<feature type="domain" description="tRNase Z endonuclease" evidence="25">
    <location>
        <begin position="80"/>
        <end position="128"/>
    </location>
</feature>
<evidence type="ECO:0000256" key="21">
    <source>
        <dbReference type="ARBA" id="ARBA00032616"/>
    </source>
</evidence>
<feature type="region of interest" description="Disordered" evidence="24">
    <location>
        <begin position="240"/>
        <end position="275"/>
    </location>
</feature>
<comment type="function">
    <text evidence="22">Zinc phosphodiesterase, which displays mitochondrial tRNA 3'-processing endonuclease activity. Involved in tRNA maturation, by removing a 3'-trailer from precursor tRNA. Associates with mitochondrial DNA complexes at the nucleoids to initiate RNA processing and ribosome assembly.</text>
</comment>
<feature type="region of interest" description="Disordered" evidence="24">
    <location>
        <begin position="200"/>
        <end position="220"/>
    </location>
</feature>
<feature type="compositionally biased region" description="Low complexity" evidence="24">
    <location>
        <begin position="954"/>
        <end position="963"/>
    </location>
</feature>
<dbReference type="GO" id="GO:0005634">
    <property type="term" value="C:nucleus"/>
    <property type="evidence" value="ECO:0007669"/>
    <property type="project" value="UniProtKB-SubCell"/>
</dbReference>